<proteinExistence type="predicted"/>
<feature type="region of interest" description="Disordered" evidence="1">
    <location>
        <begin position="44"/>
        <end position="73"/>
    </location>
</feature>
<evidence type="ECO:0000256" key="1">
    <source>
        <dbReference type="SAM" id="MobiDB-lite"/>
    </source>
</evidence>
<dbReference type="EMBL" id="JAAAJB010000002">
    <property type="protein sequence ID" value="KAG0270601.1"/>
    <property type="molecule type" value="Genomic_DNA"/>
</dbReference>
<evidence type="ECO:0000313" key="3">
    <source>
        <dbReference type="Proteomes" id="UP000807716"/>
    </source>
</evidence>
<organism evidence="2 3">
    <name type="scientific">Actinomortierella ambigua</name>
    <dbReference type="NCBI Taxonomy" id="1343610"/>
    <lineage>
        <taxon>Eukaryota</taxon>
        <taxon>Fungi</taxon>
        <taxon>Fungi incertae sedis</taxon>
        <taxon>Mucoromycota</taxon>
        <taxon>Mortierellomycotina</taxon>
        <taxon>Mortierellomycetes</taxon>
        <taxon>Mortierellales</taxon>
        <taxon>Mortierellaceae</taxon>
        <taxon>Actinomortierella</taxon>
    </lineage>
</organism>
<feature type="compositionally biased region" description="Basic and acidic residues" evidence="1">
    <location>
        <begin position="63"/>
        <end position="73"/>
    </location>
</feature>
<keyword evidence="3" id="KW-1185">Reference proteome</keyword>
<gene>
    <name evidence="2" type="ORF">DFQ27_002592</name>
</gene>
<dbReference type="Proteomes" id="UP000807716">
    <property type="component" value="Unassembled WGS sequence"/>
</dbReference>
<reference evidence="2" key="1">
    <citation type="journal article" date="2020" name="Fungal Divers.">
        <title>Resolving the Mortierellaceae phylogeny through synthesis of multi-gene phylogenetics and phylogenomics.</title>
        <authorList>
            <person name="Vandepol N."/>
            <person name="Liber J."/>
            <person name="Desiro A."/>
            <person name="Na H."/>
            <person name="Kennedy M."/>
            <person name="Barry K."/>
            <person name="Grigoriev I.V."/>
            <person name="Miller A.N."/>
            <person name="O'Donnell K."/>
            <person name="Stajich J.E."/>
            <person name="Bonito G."/>
        </authorList>
    </citation>
    <scope>NUCLEOTIDE SEQUENCE</scope>
    <source>
        <strain evidence="2">BC1065</strain>
    </source>
</reference>
<evidence type="ECO:0000313" key="2">
    <source>
        <dbReference type="EMBL" id="KAG0270601.1"/>
    </source>
</evidence>
<comment type="caution">
    <text evidence="2">The sequence shown here is derived from an EMBL/GenBank/DDBJ whole genome shotgun (WGS) entry which is preliminary data.</text>
</comment>
<dbReference type="AlphaFoldDB" id="A0A9P6QJV4"/>
<sequence length="73" mass="8213">MVQKSYPIPSGQLRRVAKGALTPNNRNQVAYGLLLHALQRRDERNGDNAFSGGIGRQQAPERIPSRQDVHFFL</sequence>
<name>A0A9P6QJV4_9FUNG</name>
<accession>A0A9P6QJV4</accession>
<protein>
    <submittedName>
        <fullName evidence="2">Uncharacterized protein</fullName>
    </submittedName>
</protein>